<organism evidence="1 2">
    <name type="scientific">Puccinia coronata f. sp. avenae</name>
    <dbReference type="NCBI Taxonomy" id="200324"/>
    <lineage>
        <taxon>Eukaryota</taxon>
        <taxon>Fungi</taxon>
        <taxon>Dikarya</taxon>
        <taxon>Basidiomycota</taxon>
        <taxon>Pucciniomycotina</taxon>
        <taxon>Pucciniomycetes</taxon>
        <taxon>Pucciniales</taxon>
        <taxon>Pucciniaceae</taxon>
        <taxon>Puccinia</taxon>
    </lineage>
</organism>
<name>A0A2N5UR58_9BASI</name>
<sequence length="110" mass="12335">MPGWAQYYKLQVAVPGSPPGMPPVASRSDAWAPKLQLGHQTIKYPTILSTIYLDVVRHLLSRSDIGLRRVSTLINLLFPCRRSSITFKFILGTRYRVPSMLVLSPGLRQA</sequence>
<reference evidence="1 2" key="1">
    <citation type="submission" date="2017-11" db="EMBL/GenBank/DDBJ databases">
        <title>De novo assembly and phasing of dikaryotic genomes from two isolates of Puccinia coronata f. sp. avenae, the causal agent of oat crown rust.</title>
        <authorList>
            <person name="Miller M.E."/>
            <person name="Zhang Y."/>
            <person name="Omidvar V."/>
            <person name="Sperschneider J."/>
            <person name="Schwessinger B."/>
            <person name="Raley C."/>
            <person name="Palmer J.M."/>
            <person name="Garnica D."/>
            <person name="Upadhyaya N."/>
            <person name="Rathjen J."/>
            <person name="Taylor J.M."/>
            <person name="Park R.F."/>
            <person name="Dodds P.N."/>
            <person name="Hirsch C.D."/>
            <person name="Kianian S.F."/>
            <person name="Figueroa M."/>
        </authorList>
    </citation>
    <scope>NUCLEOTIDE SEQUENCE [LARGE SCALE GENOMIC DNA]</scope>
    <source>
        <strain evidence="1">12SD80</strain>
    </source>
</reference>
<proteinExistence type="predicted"/>
<protein>
    <submittedName>
        <fullName evidence="1">Uncharacterized protein</fullName>
    </submittedName>
</protein>
<evidence type="ECO:0000313" key="1">
    <source>
        <dbReference type="EMBL" id="PLW40127.1"/>
    </source>
</evidence>
<dbReference type="AlphaFoldDB" id="A0A2N5UR58"/>
<dbReference type="Proteomes" id="UP000235392">
    <property type="component" value="Unassembled WGS sequence"/>
</dbReference>
<accession>A0A2N5UR58</accession>
<dbReference type="EMBL" id="PGCI01000106">
    <property type="protein sequence ID" value="PLW40127.1"/>
    <property type="molecule type" value="Genomic_DNA"/>
</dbReference>
<evidence type="ECO:0000313" key="2">
    <source>
        <dbReference type="Proteomes" id="UP000235392"/>
    </source>
</evidence>
<gene>
    <name evidence="1" type="ORF">PCASD_07855</name>
</gene>
<comment type="caution">
    <text evidence="1">The sequence shown here is derived from an EMBL/GenBank/DDBJ whole genome shotgun (WGS) entry which is preliminary data.</text>
</comment>